<evidence type="ECO:0000256" key="2">
    <source>
        <dbReference type="SAM" id="SignalP"/>
    </source>
</evidence>
<keyword evidence="6" id="KW-1185">Reference proteome</keyword>
<sequence length="222" mass="25102">MSMLVFILLSVVYFFQVTPIIVKQEAFTLPTIGYRLTGTHLKTKQTQSTFFCANECVRMDECLAYNYKHENGTCQLMPTADLSKAEPDDEFQIIRKKITCIDQPCMHGGTCHDEPTSVNDVRGYKCTCPCGRCGPNCNKLHFGQVENACIYLFNAGYQKVKSQQECMSFCWDTQGCRSADYINSQGACWLNSVTGDEEPLTMDCDKWYPGVAYLFFNCTCDA</sequence>
<feature type="signal peptide" evidence="2">
    <location>
        <begin position="1"/>
        <end position="19"/>
    </location>
</feature>
<dbReference type="PROSITE" id="PS00022">
    <property type="entry name" value="EGF_1"/>
    <property type="match status" value="1"/>
</dbReference>
<dbReference type="AlphaFoldDB" id="A0A8X6M127"/>
<evidence type="ECO:0000256" key="1">
    <source>
        <dbReference type="PROSITE-ProRule" id="PRU00076"/>
    </source>
</evidence>
<feature type="domain" description="EGF-like" evidence="3">
    <location>
        <begin position="96"/>
        <end position="138"/>
    </location>
</feature>
<dbReference type="EMBL" id="BMAO01038976">
    <property type="protein sequence ID" value="GFR28077.1"/>
    <property type="molecule type" value="Genomic_DNA"/>
</dbReference>
<dbReference type="Gene3D" id="3.50.4.10">
    <property type="entry name" value="Hepatocyte Growth Factor"/>
    <property type="match status" value="1"/>
</dbReference>
<dbReference type="SUPFAM" id="SSF57414">
    <property type="entry name" value="Hairpin loop containing domain-like"/>
    <property type="match status" value="2"/>
</dbReference>
<keyword evidence="2" id="KW-0732">Signal</keyword>
<keyword evidence="1" id="KW-0245">EGF-like domain</keyword>
<evidence type="ECO:0000259" key="4">
    <source>
        <dbReference type="PROSITE" id="PS50948"/>
    </source>
</evidence>
<comment type="caution">
    <text evidence="1">Lacks conserved residue(s) required for the propagation of feature annotation.</text>
</comment>
<dbReference type="OrthoDB" id="6079678at2759"/>
<dbReference type="SUPFAM" id="SSF57196">
    <property type="entry name" value="EGF/Laminin"/>
    <property type="match status" value="1"/>
</dbReference>
<organism evidence="5 6">
    <name type="scientific">Trichonephila clavata</name>
    <name type="common">Joro spider</name>
    <name type="synonym">Nephila clavata</name>
    <dbReference type="NCBI Taxonomy" id="2740835"/>
    <lineage>
        <taxon>Eukaryota</taxon>
        <taxon>Metazoa</taxon>
        <taxon>Ecdysozoa</taxon>
        <taxon>Arthropoda</taxon>
        <taxon>Chelicerata</taxon>
        <taxon>Arachnida</taxon>
        <taxon>Araneae</taxon>
        <taxon>Araneomorphae</taxon>
        <taxon>Entelegynae</taxon>
        <taxon>Araneoidea</taxon>
        <taxon>Nephilidae</taxon>
        <taxon>Trichonephila</taxon>
    </lineage>
</organism>
<evidence type="ECO:0000313" key="6">
    <source>
        <dbReference type="Proteomes" id="UP000887116"/>
    </source>
</evidence>
<comment type="caution">
    <text evidence="5">The sequence shown here is derived from an EMBL/GenBank/DDBJ whole genome shotgun (WGS) entry which is preliminary data.</text>
</comment>
<dbReference type="InterPro" id="IPR003609">
    <property type="entry name" value="Pan_app"/>
</dbReference>
<dbReference type="PROSITE" id="PS50026">
    <property type="entry name" value="EGF_3"/>
    <property type="match status" value="1"/>
</dbReference>
<keyword evidence="1" id="KW-1015">Disulfide bond</keyword>
<dbReference type="InterPro" id="IPR000742">
    <property type="entry name" value="EGF"/>
</dbReference>
<protein>
    <recommendedName>
        <fullName evidence="7">Apple domain-containing protein</fullName>
    </recommendedName>
</protein>
<feature type="chain" id="PRO_5036447048" description="Apple domain-containing protein" evidence="2">
    <location>
        <begin position="20"/>
        <end position="222"/>
    </location>
</feature>
<dbReference type="Proteomes" id="UP000887116">
    <property type="component" value="Unassembled WGS sequence"/>
</dbReference>
<dbReference type="Gene3D" id="2.10.25.10">
    <property type="entry name" value="Laminin"/>
    <property type="match status" value="1"/>
</dbReference>
<dbReference type="PROSITE" id="PS50948">
    <property type="entry name" value="PAN"/>
    <property type="match status" value="1"/>
</dbReference>
<name>A0A8X6M127_TRICU</name>
<proteinExistence type="predicted"/>
<feature type="domain" description="Apple" evidence="4">
    <location>
        <begin position="137"/>
        <end position="220"/>
    </location>
</feature>
<evidence type="ECO:0000313" key="5">
    <source>
        <dbReference type="EMBL" id="GFR28077.1"/>
    </source>
</evidence>
<evidence type="ECO:0008006" key="7">
    <source>
        <dbReference type="Google" id="ProtNLM"/>
    </source>
</evidence>
<reference evidence="5" key="1">
    <citation type="submission" date="2020-07" db="EMBL/GenBank/DDBJ databases">
        <title>Multicomponent nature underlies the extraordinary mechanical properties of spider dragline silk.</title>
        <authorList>
            <person name="Kono N."/>
            <person name="Nakamura H."/>
            <person name="Mori M."/>
            <person name="Yoshida Y."/>
            <person name="Ohtoshi R."/>
            <person name="Malay A.D."/>
            <person name="Moran D.A.P."/>
            <person name="Tomita M."/>
            <person name="Numata K."/>
            <person name="Arakawa K."/>
        </authorList>
    </citation>
    <scope>NUCLEOTIDE SEQUENCE</scope>
</reference>
<evidence type="ECO:0000259" key="3">
    <source>
        <dbReference type="PROSITE" id="PS50026"/>
    </source>
</evidence>
<accession>A0A8X6M127</accession>
<gene>
    <name evidence="5" type="primary">AVEN_169925_1</name>
    <name evidence="5" type="ORF">TNCT_328491</name>
</gene>
<dbReference type="Pfam" id="PF00024">
    <property type="entry name" value="PAN_1"/>
    <property type="match status" value="2"/>
</dbReference>
<feature type="disulfide bond" evidence="1">
    <location>
        <begin position="128"/>
        <end position="137"/>
    </location>
</feature>